<organism evidence="2 3">
    <name type="scientific">Hyphomicrobium denitrificans 1NES1</name>
    <dbReference type="NCBI Taxonomy" id="670307"/>
    <lineage>
        <taxon>Bacteria</taxon>
        <taxon>Pseudomonadati</taxon>
        <taxon>Pseudomonadota</taxon>
        <taxon>Alphaproteobacteria</taxon>
        <taxon>Hyphomicrobiales</taxon>
        <taxon>Hyphomicrobiaceae</taxon>
        <taxon>Hyphomicrobium</taxon>
    </lineage>
</organism>
<accession>N0B620</accession>
<dbReference type="PROSITE" id="PS51257">
    <property type="entry name" value="PROKAR_LIPOPROTEIN"/>
    <property type="match status" value="1"/>
</dbReference>
<feature type="region of interest" description="Disordered" evidence="1">
    <location>
        <begin position="60"/>
        <end position="95"/>
    </location>
</feature>
<dbReference type="EMBL" id="CP005587">
    <property type="protein sequence ID" value="AGK58994.1"/>
    <property type="molecule type" value="Genomic_DNA"/>
</dbReference>
<gene>
    <name evidence="2" type="ORF">HYPDE_36613</name>
</gene>
<evidence type="ECO:0008006" key="4">
    <source>
        <dbReference type="Google" id="ProtNLM"/>
    </source>
</evidence>
<proteinExistence type="predicted"/>
<keyword evidence="3" id="KW-1185">Reference proteome</keyword>
<dbReference type="Proteomes" id="UP000005952">
    <property type="component" value="Chromosome"/>
</dbReference>
<dbReference type="KEGG" id="hdt:HYPDE_36613"/>
<sequence length="157" mass="16217">MPLKSYAKALLLVPFGAAVLAVSGCGYDGVQLNGKIFDVVGLNDTSAPKEPKLAARQPLVVPPGLDSLPPPGSGKPNQPALAVQDVDAKKGVSKAELQRQQDAYCKVNYEDAKARGDSTADSASGPLGSCHPSILTGVQKWMASGNGNEGDDDTQTQ</sequence>
<dbReference type="AlphaFoldDB" id="N0B620"/>
<dbReference type="OrthoDB" id="7932097at2"/>
<dbReference type="STRING" id="670307.HYPDE_36613"/>
<protein>
    <recommendedName>
        <fullName evidence="4">Lipoprotein</fullName>
    </recommendedName>
</protein>
<evidence type="ECO:0000256" key="1">
    <source>
        <dbReference type="SAM" id="MobiDB-lite"/>
    </source>
</evidence>
<reference evidence="2 3" key="1">
    <citation type="journal article" date="2013" name="Genome Announc.">
        <title>Genome sequences for three denitrifying bacterial strains isolated from a uranium- and nitrate-contaminated subsurface environment.</title>
        <authorList>
            <person name="Venkatramanan R."/>
            <person name="Prakash O."/>
            <person name="Woyke T."/>
            <person name="Chain P."/>
            <person name="Goodwin L.A."/>
            <person name="Watson D."/>
            <person name="Brooks S."/>
            <person name="Kostka J.E."/>
            <person name="Green S.J."/>
        </authorList>
    </citation>
    <scope>NUCLEOTIDE SEQUENCE [LARGE SCALE GENOMIC DNA]</scope>
    <source>
        <strain evidence="2 3">1NES1</strain>
    </source>
</reference>
<name>N0B620_9HYPH</name>
<evidence type="ECO:0000313" key="3">
    <source>
        <dbReference type="Proteomes" id="UP000005952"/>
    </source>
</evidence>
<dbReference type="HOGENOM" id="CLU_1765309_0_0_5"/>
<dbReference type="RefSeq" id="WP_015599011.1">
    <property type="nucleotide sequence ID" value="NC_021172.1"/>
</dbReference>
<evidence type="ECO:0000313" key="2">
    <source>
        <dbReference type="EMBL" id="AGK58994.1"/>
    </source>
</evidence>